<feature type="region of interest" description="Disordered" evidence="1">
    <location>
        <begin position="111"/>
        <end position="143"/>
    </location>
</feature>
<protein>
    <submittedName>
        <fullName evidence="2">Uncharacterized protein</fullName>
    </submittedName>
</protein>
<dbReference type="eggNOG" id="ENOG502S0W8">
    <property type="taxonomic scope" value="Eukaryota"/>
</dbReference>
<comment type="caution">
    <text evidence="2">The sequence shown here is derived from an EMBL/GenBank/DDBJ whole genome shotgun (WGS) entry which is preliminary data.</text>
</comment>
<feature type="compositionally biased region" description="Basic residues" evidence="1">
    <location>
        <begin position="80"/>
        <end position="91"/>
    </location>
</feature>
<reference evidence="2 3" key="1">
    <citation type="journal article" date="2012" name="Genome Biol.">
        <title>Genome and low-iron response of an oceanic diatom adapted to chronic iron limitation.</title>
        <authorList>
            <person name="Lommer M."/>
            <person name="Specht M."/>
            <person name="Roy A.S."/>
            <person name="Kraemer L."/>
            <person name="Andreson R."/>
            <person name="Gutowska M.A."/>
            <person name="Wolf J."/>
            <person name="Bergner S.V."/>
            <person name="Schilhabel M.B."/>
            <person name="Klostermeier U.C."/>
            <person name="Beiko R.G."/>
            <person name="Rosenstiel P."/>
            <person name="Hippler M."/>
            <person name="Laroche J."/>
        </authorList>
    </citation>
    <scope>NUCLEOTIDE SEQUENCE [LARGE SCALE GENOMIC DNA]</scope>
    <source>
        <strain evidence="2 3">CCMP1005</strain>
    </source>
</reference>
<proteinExistence type="predicted"/>
<accession>K0T360</accession>
<feature type="region of interest" description="Disordered" evidence="1">
    <location>
        <begin position="69"/>
        <end position="99"/>
    </location>
</feature>
<name>K0T360_THAOC</name>
<dbReference type="PANTHER" id="PTHR34935">
    <property type="entry name" value="PROTEIN TIC110, CHLOROPLASTIC"/>
    <property type="match status" value="1"/>
</dbReference>
<dbReference type="InterPro" id="IPR031610">
    <property type="entry name" value="TIC110"/>
</dbReference>
<dbReference type="AlphaFoldDB" id="K0T360"/>
<feature type="compositionally biased region" description="Basic and acidic residues" evidence="1">
    <location>
        <begin position="111"/>
        <end position="131"/>
    </location>
</feature>
<evidence type="ECO:0000313" key="3">
    <source>
        <dbReference type="Proteomes" id="UP000266841"/>
    </source>
</evidence>
<feature type="region of interest" description="Disordered" evidence="1">
    <location>
        <begin position="1190"/>
        <end position="1211"/>
    </location>
</feature>
<dbReference type="OMA" id="PTEYAQK"/>
<feature type="compositionally biased region" description="Acidic residues" evidence="1">
    <location>
        <begin position="1195"/>
        <end position="1211"/>
    </location>
</feature>
<dbReference type="PANTHER" id="PTHR34935:SF3">
    <property type="entry name" value="PROTEIN TIC110, CHLOROPLASTIC"/>
    <property type="match status" value="1"/>
</dbReference>
<gene>
    <name evidence="2" type="ORF">THAOC_11178</name>
</gene>
<sequence length="1211" mass="132591">MKFQSSVLVGALLSSSAGCLRSGSPRREAGDAAVVVRAAVLRQARVRPPRRAGSVRRYNWNISRQNIAAAARPRRDGARPGRRGRARGARRLHPDARPGRVEALVEDLEPEARQARRRGHDPVDVRARGGHDAVPPPRRAGRGGVLAAATAGGIGKSAVEEDVRRSCPSAIARRLRELGLDDPNVADGIARLAEDHDVDDEDFGAMKTEIYAIYLNGMAKNPLTKTGELKELQSLRSALGLTNQQVGQAHGDAAKMFYRDVQRFTTVDELDDEDHPDRISLDKLLFLTERALRQGGETDKAFTFEFSRVALGLGGLTVDEALERAKDVATPFYERALASTRAKLESGAVSPDMLSRARSTLGIEDFEAKEMHIESFAKEVRVQLGLPEEDDDEYDDYDADMGVRVGTEKEVRAKLEEMKETAAAARKEEEDTSGVKFGAGSYEHLSKLQEVFGLTDEDADFEIASATEDFWKQTALRTMEDAIAGIISPAKAWEVMAARQKELYIKSSLLDDMLGSIVIQSLGAPMERVNDFAKVNNAAATYNGLIDVIAAKETCKSVLKEAGWGSDLFAGFEAVLFDPYDSNSAVGFLRPSDRHDMYQIFFTRSIKPGEDGVNNISAEGYEQLKQLRGMLGISEEEGTLQIRNFFGPYLQDVLNTATDEILRGNTTDELLTNLRASIDKVISDYDLDDEMVRGYAGPLYSRAVENVGATTPGGIPSAEENDTLLSLRTLLGIADDEIADVHLRVFGPAYRKGIREALGTTGVIREEFRKPLDDLRDRLGMTDEAAREIYLEAIGERMKPMVEYISNEMERLVLTNDQLAQKRGADYGEDFFKSGAKASGNLGLGTDGNIMSDIMNLIDFYVENDVVQKEVVGTKKVEKTVAASEEDGGESKTVTEEEPVYESTYPITAKGLGVIDDKVAELCYRQFVVSSFTDQGPNAARYEASKATFGGILGLTAETMEEIGGSIGGMVYDNYITQALSSKPSLDQQDMMFLANIQGKLGISSEQGEEMLLKAQTKIVSEEASTLFGGAASVEDVKDFREKCNSMGLDLQKDVGLTKSRLINMFSMEITPGIDSGEITIDSADYLAEIQESLGLSEEEGEEVVSGLIQDRSNGILADIVGCMLRGNMVVAVESMERLVQYAAFVDGDLGLEISEENANKAFNLFDSKDWTGVDEETMEYQKTMLKKSLNLISSDDEEETEGQDEGDASE</sequence>
<dbReference type="EMBL" id="AGNL01012682">
    <property type="protein sequence ID" value="EJK67751.1"/>
    <property type="molecule type" value="Genomic_DNA"/>
</dbReference>
<organism evidence="2 3">
    <name type="scientific">Thalassiosira oceanica</name>
    <name type="common">Marine diatom</name>
    <dbReference type="NCBI Taxonomy" id="159749"/>
    <lineage>
        <taxon>Eukaryota</taxon>
        <taxon>Sar</taxon>
        <taxon>Stramenopiles</taxon>
        <taxon>Ochrophyta</taxon>
        <taxon>Bacillariophyta</taxon>
        <taxon>Coscinodiscophyceae</taxon>
        <taxon>Thalassiosirophycidae</taxon>
        <taxon>Thalassiosirales</taxon>
        <taxon>Thalassiosiraceae</taxon>
        <taxon>Thalassiosira</taxon>
    </lineage>
</organism>
<dbReference type="PROSITE" id="PS51257">
    <property type="entry name" value="PROKAR_LIPOPROTEIN"/>
    <property type="match status" value="1"/>
</dbReference>
<evidence type="ECO:0000313" key="2">
    <source>
        <dbReference type="EMBL" id="EJK67751.1"/>
    </source>
</evidence>
<dbReference type="OrthoDB" id="191196at2759"/>
<evidence type="ECO:0000256" key="1">
    <source>
        <dbReference type="SAM" id="MobiDB-lite"/>
    </source>
</evidence>
<dbReference type="Proteomes" id="UP000266841">
    <property type="component" value="Unassembled WGS sequence"/>
</dbReference>
<keyword evidence="3" id="KW-1185">Reference proteome</keyword>